<dbReference type="Proteomes" id="UP000823775">
    <property type="component" value="Unassembled WGS sequence"/>
</dbReference>
<keyword evidence="2" id="KW-1185">Reference proteome</keyword>
<accession>A0ABS8VGR7</accession>
<reference evidence="1 2" key="1">
    <citation type="journal article" date="2021" name="BMC Genomics">
        <title>Datura genome reveals duplications of psychoactive alkaloid biosynthetic genes and high mutation rate following tissue culture.</title>
        <authorList>
            <person name="Rajewski A."/>
            <person name="Carter-House D."/>
            <person name="Stajich J."/>
            <person name="Litt A."/>
        </authorList>
    </citation>
    <scope>NUCLEOTIDE SEQUENCE [LARGE SCALE GENOMIC DNA]</scope>
    <source>
        <strain evidence="1">AR-01</strain>
    </source>
</reference>
<gene>
    <name evidence="1" type="ORF">HAX54_035471</name>
</gene>
<dbReference type="InterPro" id="IPR040378">
    <property type="entry name" value="BASL"/>
</dbReference>
<dbReference type="EMBL" id="JACEIK010004631">
    <property type="protein sequence ID" value="MCD9645981.1"/>
    <property type="molecule type" value="Genomic_DNA"/>
</dbReference>
<dbReference type="PANTHER" id="PTHR33914:SF20">
    <property type="match status" value="1"/>
</dbReference>
<evidence type="ECO:0000313" key="2">
    <source>
        <dbReference type="Proteomes" id="UP000823775"/>
    </source>
</evidence>
<organism evidence="1 2">
    <name type="scientific">Datura stramonium</name>
    <name type="common">Jimsonweed</name>
    <name type="synonym">Common thornapple</name>
    <dbReference type="NCBI Taxonomy" id="4076"/>
    <lineage>
        <taxon>Eukaryota</taxon>
        <taxon>Viridiplantae</taxon>
        <taxon>Streptophyta</taxon>
        <taxon>Embryophyta</taxon>
        <taxon>Tracheophyta</taxon>
        <taxon>Spermatophyta</taxon>
        <taxon>Magnoliopsida</taxon>
        <taxon>eudicotyledons</taxon>
        <taxon>Gunneridae</taxon>
        <taxon>Pentapetalae</taxon>
        <taxon>asterids</taxon>
        <taxon>lamiids</taxon>
        <taxon>Solanales</taxon>
        <taxon>Solanaceae</taxon>
        <taxon>Solanoideae</taxon>
        <taxon>Datureae</taxon>
        <taxon>Datura</taxon>
    </lineage>
</organism>
<proteinExistence type="predicted"/>
<protein>
    <submittedName>
        <fullName evidence="1">Uncharacterized protein</fullName>
    </submittedName>
</protein>
<evidence type="ECO:0000313" key="1">
    <source>
        <dbReference type="EMBL" id="MCD9645981.1"/>
    </source>
</evidence>
<sequence length="256" mass="29176">MECRLPELVVFLQESNHQVFKDICMDGEECSLENCELNHHNIYYMLKYELDNSAELETRVSESKPESREGIVKQFDNSKKLLMEAKAATEIADAISFSHDFPIRPSLDRELVDQKENRDLEMKQVSMTSKFVFKEASCDKSSVAADSISREGSVPNTKTESIKDGRPKTLASLFANQNTEKLPDHEDLNLTVVSAMKQCHDNISLRSSSTNSTKSFAFPILTSEWAGSPAKMVEADKRDFKKRSCCWRMCLDFCRF</sequence>
<comment type="caution">
    <text evidence="1">The sequence shown here is derived from an EMBL/GenBank/DDBJ whole genome shotgun (WGS) entry which is preliminary data.</text>
</comment>
<dbReference type="PANTHER" id="PTHR33914">
    <property type="entry name" value="18S PRE-RIBOSOMAL ASSEMBLY PROTEIN GAR2-LIKE PROTEIN"/>
    <property type="match status" value="1"/>
</dbReference>
<name>A0ABS8VGR7_DATST</name>